<reference evidence="2" key="1">
    <citation type="submission" date="2014-11" db="EMBL/GenBank/DDBJ databases">
        <authorList>
            <person name="Amaro Gonzalez C."/>
        </authorList>
    </citation>
    <scope>NUCLEOTIDE SEQUENCE</scope>
</reference>
<feature type="region of interest" description="Disordered" evidence="1">
    <location>
        <begin position="1"/>
        <end position="24"/>
    </location>
</feature>
<sequence>MMSPDVISTKFSLGGGRGIHQADT</sequence>
<name>A0A0E9UFD1_ANGAN</name>
<reference evidence="2" key="2">
    <citation type="journal article" date="2015" name="Fish Shellfish Immunol.">
        <title>Early steps in the European eel (Anguilla anguilla)-Vibrio vulnificus interaction in the gills: Role of the RtxA13 toxin.</title>
        <authorList>
            <person name="Callol A."/>
            <person name="Pajuelo D."/>
            <person name="Ebbesson L."/>
            <person name="Teles M."/>
            <person name="MacKenzie S."/>
            <person name="Amaro C."/>
        </authorList>
    </citation>
    <scope>NUCLEOTIDE SEQUENCE</scope>
</reference>
<protein>
    <submittedName>
        <fullName evidence="2">Uncharacterized protein</fullName>
    </submittedName>
</protein>
<evidence type="ECO:0000313" key="2">
    <source>
        <dbReference type="EMBL" id="JAH64574.1"/>
    </source>
</evidence>
<proteinExistence type="predicted"/>
<accession>A0A0E9UFD1</accession>
<evidence type="ECO:0000256" key="1">
    <source>
        <dbReference type="SAM" id="MobiDB-lite"/>
    </source>
</evidence>
<organism evidence="2">
    <name type="scientific">Anguilla anguilla</name>
    <name type="common">European freshwater eel</name>
    <name type="synonym">Muraena anguilla</name>
    <dbReference type="NCBI Taxonomy" id="7936"/>
    <lineage>
        <taxon>Eukaryota</taxon>
        <taxon>Metazoa</taxon>
        <taxon>Chordata</taxon>
        <taxon>Craniata</taxon>
        <taxon>Vertebrata</taxon>
        <taxon>Euteleostomi</taxon>
        <taxon>Actinopterygii</taxon>
        <taxon>Neopterygii</taxon>
        <taxon>Teleostei</taxon>
        <taxon>Anguilliformes</taxon>
        <taxon>Anguillidae</taxon>
        <taxon>Anguilla</taxon>
    </lineage>
</organism>
<dbReference type="EMBL" id="GBXM01044003">
    <property type="protein sequence ID" value="JAH64574.1"/>
    <property type="molecule type" value="Transcribed_RNA"/>
</dbReference>
<dbReference type="AlphaFoldDB" id="A0A0E9UFD1"/>